<proteinExistence type="predicted"/>
<organism evidence="2 3">
    <name type="scientific">Microterricola gilva</name>
    <dbReference type="NCBI Taxonomy" id="393267"/>
    <lineage>
        <taxon>Bacteria</taxon>
        <taxon>Bacillati</taxon>
        <taxon>Actinomycetota</taxon>
        <taxon>Actinomycetes</taxon>
        <taxon>Micrococcales</taxon>
        <taxon>Microbacteriaceae</taxon>
        <taxon>Microterricola</taxon>
    </lineage>
</organism>
<comment type="caution">
    <text evidence="2">The sequence shown here is derived from an EMBL/GenBank/DDBJ whole genome shotgun (WGS) entry which is preliminary data.</text>
</comment>
<evidence type="ECO:0000313" key="2">
    <source>
        <dbReference type="EMBL" id="RZU64917.1"/>
    </source>
</evidence>
<keyword evidence="3" id="KW-1185">Reference proteome</keyword>
<dbReference type="RefSeq" id="WP_130505344.1">
    <property type="nucleotide sequence ID" value="NZ_SHLC01000001.1"/>
</dbReference>
<reference evidence="2 3" key="1">
    <citation type="submission" date="2019-02" db="EMBL/GenBank/DDBJ databases">
        <title>Sequencing the genomes of 1000 actinobacteria strains.</title>
        <authorList>
            <person name="Klenk H.-P."/>
        </authorList>
    </citation>
    <scope>NUCLEOTIDE SEQUENCE [LARGE SCALE GENOMIC DNA]</scope>
    <source>
        <strain evidence="2 3">DSM 18319</strain>
    </source>
</reference>
<evidence type="ECO:0000256" key="1">
    <source>
        <dbReference type="SAM" id="MobiDB-lite"/>
    </source>
</evidence>
<sequence>MRVITREQLIDLLREHGFQSDNYHEDQADAILALDSEFLSQATRYQGYLTAALAERDAALAVIEQVKSHLEKTAIPVTAIRMASEVENILATAPADALAEHGRVIAEKAWDAGAEGVLGSLSSASAFTLPPNPYRANPEPKADPRTQKIRVNVGTYTPAPKEATDA</sequence>
<protein>
    <submittedName>
        <fullName evidence="2">Uncharacterized protein</fullName>
    </submittedName>
</protein>
<evidence type="ECO:0000313" key="3">
    <source>
        <dbReference type="Proteomes" id="UP000291483"/>
    </source>
</evidence>
<dbReference type="EMBL" id="SHLC01000001">
    <property type="protein sequence ID" value="RZU64917.1"/>
    <property type="molecule type" value="Genomic_DNA"/>
</dbReference>
<name>A0A4Q8AK90_9MICO</name>
<gene>
    <name evidence="2" type="ORF">EV379_1228</name>
</gene>
<dbReference type="AlphaFoldDB" id="A0A4Q8AK90"/>
<feature type="region of interest" description="Disordered" evidence="1">
    <location>
        <begin position="130"/>
        <end position="166"/>
    </location>
</feature>
<dbReference type="Proteomes" id="UP000291483">
    <property type="component" value="Unassembled WGS sequence"/>
</dbReference>
<accession>A0A4Q8AK90</accession>